<gene>
    <name evidence="1" type="ORF">ARMSODRAFT_783548</name>
</gene>
<dbReference type="AlphaFoldDB" id="A0A2H3BRR8"/>
<proteinExistence type="predicted"/>
<evidence type="ECO:0000313" key="1">
    <source>
        <dbReference type="EMBL" id="PBK71644.1"/>
    </source>
</evidence>
<evidence type="ECO:0000313" key="2">
    <source>
        <dbReference type="Proteomes" id="UP000218334"/>
    </source>
</evidence>
<accession>A0A2H3BRR8</accession>
<name>A0A2H3BRR8_9AGAR</name>
<organism evidence="1 2">
    <name type="scientific">Armillaria solidipes</name>
    <dbReference type="NCBI Taxonomy" id="1076256"/>
    <lineage>
        <taxon>Eukaryota</taxon>
        <taxon>Fungi</taxon>
        <taxon>Dikarya</taxon>
        <taxon>Basidiomycota</taxon>
        <taxon>Agaricomycotina</taxon>
        <taxon>Agaricomycetes</taxon>
        <taxon>Agaricomycetidae</taxon>
        <taxon>Agaricales</taxon>
        <taxon>Marasmiineae</taxon>
        <taxon>Physalacriaceae</taxon>
        <taxon>Armillaria</taxon>
    </lineage>
</organism>
<dbReference type="EMBL" id="KZ293423">
    <property type="protein sequence ID" value="PBK71644.1"/>
    <property type="molecule type" value="Genomic_DNA"/>
</dbReference>
<protein>
    <submittedName>
        <fullName evidence="1">Uncharacterized protein</fullName>
    </submittedName>
</protein>
<sequence>MVHLPLSFLPSLPSADAQCVYDRRHWCRALASFYSPSLSSSHRIPFIKSILFLAILSKCFPKLFVLLCWDFISLRWPLKLRLTMAFNNSPISNPVIVRLLSPRQ</sequence>
<reference evidence="2" key="1">
    <citation type="journal article" date="2017" name="Nat. Ecol. Evol.">
        <title>Genome expansion and lineage-specific genetic innovations in the forest pathogenic fungi Armillaria.</title>
        <authorList>
            <person name="Sipos G."/>
            <person name="Prasanna A.N."/>
            <person name="Walter M.C."/>
            <person name="O'Connor E."/>
            <person name="Balint B."/>
            <person name="Krizsan K."/>
            <person name="Kiss B."/>
            <person name="Hess J."/>
            <person name="Varga T."/>
            <person name="Slot J."/>
            <person name="Riley R."/>
            <person name="Boka B."/>
            <person name="Rigling D."/>
            <person name="Barry K."/>
            <person name="Lee J."/>
            <person name="Mihaltcheva S."/>
            <person name="LaButti K."/>
            <person name="Lipzen A."/>
            <person name="Waldron R."/>
            <person name="Moloney N.M."/>
            <person name="Sperisen C."/>
            <person name="Kredics L."/>
            <person name="Vagvoelgyi C."/>
            <person name="Patrignani A."/>
            <person name="Fitzpatrick D."/>
            <person name="Nagy I."/>
            <person name="Doyle S."/>
            <person name="Anderson J.B."/>
            <person name="Grigoriev I.V."/>
            <person name="Gueldener U."/>
            <person name="Muensterkoetter M."/>
            <person name="Nagy L.G."/>
        </authorList>
    </citation>
    <scope>NUCLEOTIDE SEQUENCE [LARGE SCALE GENOMIC DNA]</scope>
    <source>
        <strain evidence="2">28-4</strain>
    </source>
</reference>
<dbReference type="Proteomes" id="UP000218334">
    <property type="component" value="Unassembled WGS sequence"/>
</dbReference>
<keyword evidence="2" id="KW-1185">Reference proteome</keyword>